<dbReference type="PROSITE" id="PS51257">
    <property type="entry name" value="PROKAR_LIPOPROTEIN"/>
    <property type="match status" value="1"/>
</dbReference>
<evidence type="ECO:0008006" key="3">
    <source>
        <dbReference type="Google" id="ProtNLM"/>
    </source>
</evidence>
<keyword evidence="2" id="KW-1185">Reference proteome</keyword>
<dbReference type="EMBL" id="QLLQ01000006">
    <property type="protein sequence ID" value="RAJ24409.1"/>
    <property type="molecule type" value="Genomic_DNA"/>
</dbReference>
<reference evidence="1 2" key="1">
    <citation type="submission" date="2018-06" db="EMBL/GenBank/DDBJ databases">
        <title>Genomic Encyclopedia of Archaeal and Bacterial Type Strains, Phase II (KMG-II): from individual species to whole genera.</title>
        <authorList>
            <person name="Goeker M."/>
        </authorList>
    </citation>
    <scope>NUCLEOTIDE SEQUENCE [LARGE SCALE GENOMIC DNA]</scope>
    <source>
        <strain evidence="1 2">DSM 12408</strain>
    </source>
</reference>
<accession>A0A327S5Z2</accession>
<dbReference type="AlphaFoldDB" id="A0A327S5Z2"/>
<comment type="caution">
    <text evidence="1">The sequence shown here is derived from an EMBL/GenBank/DDBJ whole genome shotgun (WGS) entry which is preliminary data.</text>
</comment>
<proteinExistence type="predicted"/>
<name>A0A327S5Z2_9FLAO</name>
<evidence type="ECO:0000313" key="2">
    <source>
        <dbReference type="Proteomes" id="UP000248987"/>
    </source>
</evidence>
<sequence>MKKLICIVIFLNFIIVSCSKDDTNDEFQDATVLEKGLDCGNLFLIKFNNAVPGVPTYDFENIFYEINLPDAYKIEGKKIKVKVRAPKNDEAVACTTLGIGYPLMYIVEVK</sequence>
<organism evidence="1 2">
    <name type="scientific">Gelidibacter algens</name>
    <dbReference type="NCBI Taxonomy" id="49280"/>
    <lineage>
        <taxon>Bacteria</taxon>
        <taxon>Pseudomonadati</taxon>
        <taxon>Bacteroidota</taxon>
        <taxon>Flavobacteriia</taxon>
        <taxon>Flavobacteriales</taxon>
        <taxon>Flavobacteriaceae</taxon>
        <taxon>Gelidibacter</taxon>
    </lineage>
</organism>
<evidence type="ECO:0000313" key="1">
    <source>
        <dbReference type="EMBL" id="RAJ24409.1"/>
    </source>
</evidence>
<dbReference type="Proteomes" id="UP000248987">
    <property type="component" value="Unassembled WGS sequence"/>
</dbReference>
<protein>
    <recommendedName>
        <fullName evidence="3">Lipoprotein</fullName>
    </recommendedName>
</protein>
<gene>
    <name evidence="1" type="ORF">LX77_01961</name>
</gene>
<dbReference type="RefSeq" id="WP_146608934.1">
    <property type="nucleotide sequence ID" value="NZ_LZRN01000029.1"/>
</dbReference>
<dbReference type="OrthoDB" id="1449307at2"/>